<dbReference type="Proteomes" id="UP000806285">
    <property type="component" value="Unassembled WGS sequence"/>
</dbReference>
<name>A0ABR9S7E5_9BURK</name>
<reference evidence="1 2" key="1">
    <citation type="submission" date="2020-10" db="EMBL/GenBank/DDBJ databases">
        <title>Ramlibacter sp. HM2 16S ribosomal RNA gene Genome sequencing and assembly.</title>
        <authorList>
            <person name="Kang M."/>
        </authorList>
    </citation>
    <scope>NUCLEOTIDE SEQUENCE [LARGE SCALE GENOMIC DNA]</scope>
    <source>
        <strain evidence="1 2">HM2</strain>
    </source>
</reference>
<sequence>MATKVCGCVIASSDFSAQHAAQQGRRRIGHHVGFSPPETAMDEEEVLASVRALHELCSALLGKIEAVQVTQDALLGTLVRTFPPMLEPIQNNMRMLAAARAQHIQPAALESFRNNIATIQKGLVAMKPAAGEGGA</sequence>
<organism evidence="1 2">
    <name type="scientific">Ramlibacter pallidus</name>
    <dbReference type="NCBI Taxonomy" id="2780087"/>
    <lineage>
        <taxon>Bacteria</taxon>
        <taxon>Pseudomonadati</taxon>
        <taxon>Pseudomonadota</taxon>
        <taxon>Betaproteobacteria</taxon>
        <taxon>Burkholderiales</taxon>
        <taxon>Comamonadaceae</taxon>
        <taxon>Ramlibacter</taxon>
    </lineage>
</organism>
<comment type="caution">
    <text evidence="1">The sequence shown here is derived from an EMBL/GenBank/DDBJ whole genome shotgun (WGS) entry which is preliminary data.</text>
</comment>
<dbReference type="RefSeq" id="WP_193677541.1">
    <property type="nucleotide sequence ID" value="NZ_JADDIV010000004.1"/>
</dbReference>
<dbReference type="EMBL" id="JADDIV010000004">
    <property type="protein sequence ID" value="MBE7368927.1"/>
    <property type="molecule type" value="Genomic_DNA"/>
</dbReference>
<evidence type="ECO:0000313" key="1">
    <source>
        <dbReference type="EMBL" id="MBE7368927.1"/>
    </source>
</evidence>
<keyword evidence="2" id="KW-1185">Reference proteome</keyword>
<evidence type="ECO:0000313" key="2">
    <source>
        <dbReference type="Proteomes" id="UP000806285"/>
    </source>
</evidence>
<protein>
    <submittedName>
        <fullName evidence="1">Uncharacterized protein</fullName>
    </submittedName>
</protein>
<gene>
    <name evidence="1" type="ORF">IM787_15295</name>
</gene>
<proteinExistence type="predicted"/>
<accession>A0ABR9S7E5</accession>